<sequence>MKKTLTLFILNLAAISYGQQNFVLAGGQATGLGGSVSYSYGQMFYETISGSNGELTQGVQQAIEIYPLSIPSNTIAINVTLYPNPAVAQVMLDLNFSYFQEDMKYEIFSLDGKLIKTGSILSNQTNIDVDILPAATYFLNVISSNKIIKAFRLIKNN</sequence>
<dbReference type="Proteomes" id="UP000817854">
    <property type="component" value="Unassembled WGS sequence"/>
</dbReference>
<gene>
    <name evidence="3" type="ORF">FIA58_015825</name>
</gene>
<evidence type="ECO:0000259" key="2">
    <source>
        <dbReference type="Pfam" id="PF18962"/>
    </source>
</evidence>
<dbReference type="NCBIfam" id="TIGR04183">
    <property type="entry name" value="Por_Secre_tail"/>
    <property type="match status" value="1"/>
</dbReference>
<reference evidence="3" key="2">
    <citation type="submission" date="2020-02" db="EMBL/GenBank/DDBJ databases">
        <title>Flavobacterium profundi sp. nov., isolated from a deep-sea seamount.</title>
        <authorList>
            <person name="Zhang D.-C."/>
        </authorList>
    </citation>
    <scope>NUCLEOTIDE SEQUENCE</scope>
    <source>
        <strain evidence="3">EC11</strain>
    </source>
</reference>
<dbReference type="Pfam" id="PF18962">
    <property type="entry name" value="Por_Secre_tail"/>
    <property type="match status" value="1"/>
</dbReference>
<reference evidence="3" key="1">
    <citation type="submission" date="2019-05" db="EMBL/GenBank/DDBJ databases">
        <authorList>
            <person name="Lianzixin W."/>
        </authorList>
    </citation>
    <scope>NUCLEOTIDE SEQUENCE</scope>
    <source>
        <strain evidence="3">EC11</strain>
    </source>
</reference>
<organism evidence="3 4">
    <name type="scientific">Flavobacterium jejuense</name>
    <dbReference type="NCBI Taxonomy" id="1544455"/>
    <lineage>
        <taxon>Bacteria</taxon>
        <taxon>Pseudomonadati</taxon>
        <taxon>Bacteroidota</taxon>
        <taxon>Flavobacteriia</taxon>
        <taxon>Flavobacteriales</taxon>
        <taxon>Flavobacteriaceae</taxon>
        <taxon>Flavobacterium</taxon>
    </lineage>
</organism>
<keyword evidence="1" id="KW-0732">Signal</keyword>
<evidence type="ECO:0000313" key="3">
    <source>
        <dbReference type="EMBL" id="NHN27151.1"/>
    </source>
</evidence>
<keyword evidence="4" id="KW-1185">Reference proteome</keyword>
<dbReference type="EMBL" id="VEVQ02000011">
    <property type="protein sequence ID" value="NHN27151.1"/>
    <property type="molecule type" value="Genomic_DNA"/>
</dbReference>
<feature type="domain" description="Secretion system C-terminal sorting" evidence="2">
    <location>
        <begin position="81"/>
        <end position="147"/>
    </location>
</feature>
<evidence type="ECO:0000256" key="1">
    <source>
        <dbReference type="ARBA" id="ARBA00022729"/>
    </source>
</evidence>
<comment type="caution">
    <text evidence="3">The sequence shown here is derived from an EMBL/GenBank/DDBJ whole genome shotgun (WGS) entry which is preliminary data.</text>
</comment>
<accession>A0ABX0IVD7</accession>
<name>A0ABX0IVD7_9FLAO</name>
<dbReference type="RefSeq" id="WP_140963543.1">
    <property type="nucleotide sequence ID" value="NZ_VEVQ02000011.1"/>
</dbReference>
<dbReference type="InterPro" id="IPR026444">
    <property type="entry name" value="Secre_tail"/>
</dbReference>
<protein>
    <submittedName>
        <fullName evidence="3">T9SS type A sorting domain-containing protein</fullName>
    </submittedName>
</protein>
<evidence type="ECO:0000313" key="4">
    <source>
        <dbReference type="Proteomes" id="UP000817854"/>
    </source>
</evidence>
<proteinExistence type="predicted"/>